<dbReference type="EMBL" id="CM016553">
    <property type="protein sequence ID" value="TKW30327.1"/>
    <property type="molecule type" value="Genomic_DNA"/>
</dbReference>
<dbReference type="SUPFAM" id="SSF81383">
    <property type="entry name" value="F-box domain"/>
    <property type="match status" value="1"/>
</dbReference>
<evidence type="ECO:0000259" key="1">
    <source>
        <dbReference type="Pfam" id="PF00646"/>
    </source>
</evidence>
<dbReference type="OMA" id="PPRNRRC"/>
<proteinExistence type="predicted"/>
<feature type="domain" description="F-box" evidence="1">
    <location>
        <begin position="10"/>
        <end position="48"/>
    </location>
</feature>
<sequence length="175" mass="20251">MAPPPPELMPELVGEILLRLPPDEPEHLLRAALVCKPWFRTLCNPAFRRRYHAFHRTPPLLGFLHRLQVIQGDPPQLLAPTTAAPLSPYPNCHRTRLLDCRHGRVLIHVGDDYWHFIVWGPVTGDEQRLPEPGFIPVANLLRRGALLCARLRPPRLPRRTLPGGLHRHRRRRRTR</sequence>
<dbReference type="PANTHER" id="PTHR32133:SF307">
    <property type="entry name" value="OS08G0299600 PROTEIN"/>
    <property type="match status" value="1"/>
</dbReference>
<accession>A0A4U6VZ47</accession>
<dbReference type="InterPro" id="IPR001810">
    <property type="entry name" value="F-box_dom"/>
</dbReference>
<protein>
    <recommendedName>
        <fullName evidence="1">F-box domain-containing protein</fullName>
    </recommendedName>
</protein>
<keyword evidence="3" id="KW-1185">Reference proteome</keyword>
<evidence type="ECO:0000313" key="2">
    <source>
        <dbReference type="EMBL" id="TKW30327.1"/>
    </source>
</evidence>
<organism evidence="2 3">
    <name type="scientific">Setaria viridis</name>
    <name type="common">Green bristlegrass</name>
    <name type="synonym">Setaria italica subsp. viridis</name>
    <dbReference type="NCBI Taxonomy" id="4556"/>
    <lineage>
        <taxon>Eukaryota</taxon>
        <taxon>Viridiplantae</taxon>
        <taxon>Streptophyta</taxon>
        <taxon>Embryophyta</taxon>
        <taxon>Tracheophyta</taxon>
        <taxon>Spermatophyta</taxon>
        <taxon>Magnoliopsida</taxon>
        <taxon>Liliopsida</taxon>
        <taxon>Poales</taxon>
        <taxon>Poaceae</taxon>
        <taxon>PACMAD clade</taxon>
        <taxon>Panicoideae</taxon>
        <taxon>Panicodae</taxon>
        <taxon>Paniceae</taxon>
        <taxon>Cenchrinae</taxon>
        <taxon>Setaria</taxon>
    </lineage>
</organism>
<dbReference type="AlphaFoldDB" id="A0A4U6VZ47"/>
<dbReference type="PANTHER" id="PTHR32133">
    <property type="entry name" value="OS07G0120400 PROTEIN"/>
    <property type="match status" value="1"/>
</dbReference>
<evidence type="ECO:0000313" key="3">
    <source>
        <dbReference type="Proteomes" id="UP000298652"/>
    </source>
</evidence>
<name>A0A4U6VZ47_SETVI</name>
<dbReference type="Gramene" id="TKW30327">
    <property type="protein sequence ID" value="TKW30327"/>
    <property type="gene ID" value="SEVIR_2G028766v2"/>
</dbReference>
<dbReference type="InterPro" id="IPR036047">
    <property type="entry name" value="F-box-like_dom_sf"/>
</dbReference>
<dbReference type="Pfam" id="PF00646">
    <property type="entry name" value="F-box"/>
    <property type="match status" value="1"/>
</dbReference>
<gene>
    <name evidence="2" type="ORF">SEVIR_2G028766v2</name>
</gene>
<dbReference type="Proteomes" id="UP000298652">
    <property type="component" value="Chromosome 2"/>
</dbReference>
<reference evidence="2" key="1">
    <citation type="submission" date="2019-03" db="EMBL/GenBank/DDBJ databases">
        <title>WGS assembly of Setaria viridis.</title>
        <authorList>
            <person name="Huang P."/>
            <person name="Jenkins J."/>
            <person name="Grimwood J."/>
            <person name="Barry K."/>
            <person name="Healey A."/>
            <person name="Mamidi S."/>
            <person name="Sreedasyam A."/>
            <person name="Shu S."/>
            <person name="Feldman M."/>
            <person name="Wu J."/>
            <person name="Yu Y."/>
            <person name="Chen C."/>
            <person name="Johnson J."/>
            <person name="Rokhsar D."/>
            <person name="Baxter I."/>
            <person name="Schmutz J."/>
            <person name="Brutnell T."/>
            <person name="Kellogg E."/>
        </authorList>
    </citation>
    <scope>NUCLEOTIDE SEQUENCE [LARGE SCALE GENOMIC DNA]</scope>
</reference>